<accession>A0A1F5MJS7</accession>
<keyword evidence="8" id="KW-0378">Hydrolase</keyword>
<dbReference type="InterPro" id="IPR052348">
    <property type="entry name" value="Metallopeptidase_M50B"/>
</dbReference>
<evidence type="ECO:0000256" key="12">
    <source>
        <dbReference type="ARBA" id="ARBA00023136"/>
    </source>
</evidence>
<proteinExistence type="inferred from homology"/>
<dbReference type="GO" id="GO:0008237">
    <property type="term" value="F:metallopeptidase activity"/>
    <property type="evidence" value="ECO:0007669"/>
    <property type="project" value="UniProtKB-KW"/>
</dbReference>
<evidence type="ECO:0000256" key="7">
    <source>
        <dbReference type="ARBA" id="ARBA00022723"/>
    </source>
</evidence>
<keyword evidence="12 13" id="KW-0472">Membrane</keyword>
<dbReference type="InterPro" id="IPR008915">
    <property type="entry name" value="Peptidase_M50"/>
</dbReference>
<keyword evidence="6 13" id="KW-0812">Transmembrane</keyword>
<comment type="subcellular location">
    <subcellularLocation>
        <location evidence="2">Cell membrane</location>
        <topology evidence="2">Multi-pass membrane protein</topology>
    </subcellularLocation>
</comment>
<dbReference type="Pfam" id="PF02163">
    <property type="entry name" value="Peptidase_M50"/>
    <property type="match status" value="1"/>
</dbReference>
<feature type="transmembrane region" description="Helical" evidence="13">
    <location>
        <begin position="133"/>
        <end position="152"/>
    </location>
</feature>
<keyword evidence="11" id="KW-0482">Metalloprotease</keyword>
<comment type="similarity">
    <text evidence="3">Belongs to the peptidase M50B family.</text>
</comment>
<keyword evidence="5" id="KW-0645">Protease</keyword>
<comment type="cofactor">
    <cofactor evidence="1">
        <name>Zn(2+)</name>
        <dbReference type="ChEBI" id="CHEBI:29105"/>
    </cofactor>
</comment>
<evidence type="ECO:0000256" key="2">
    <source>
        <dbReference type="ARBA" id="ARBA00004651"/>
    </source>
</evidence>
<keyword evidence="7" id="KW-0479">Metal-binding</keyword>
<feature type="transmembrane region" description="Helical" evidence="13">
    <location>
        <begin position="6"/>
        <end position="32"/>
    </location>
</feature>
<evidence type="ECO:0000256" key="1">
    <source>
        <dbReference type="ARBA" id="ARBA00001947"/>
    </source>
</evidence>
<feature type="domain" description="Peptidase M50" evidence="14">
    <location>
        <begin position="130"/>
        <end position="189"/>
    </location>
</feature>
<dbReference type="GO" id="GO:0046872">
    <property type="term" value="F:metal ion binding"/>
    <property type="evidence" value="ECO:0007669"/>
    <property type="project" value="UniProtKB-KW"/>
</dbReference>
<dbReference type="InterPro" id="IPR044537">
    <property type="entry name" value="Rip2-like"/>
</dbReference>
<evidence type="ECO:0000313" key="15">
    <source>
        <dbReference type="EMBL" id="OGE65569.1"/>
    </source>
</evidence>
<feature type="transmembrane region" description="Helical" evidence="13">
    <location>
        <begin position="98"/>
        <end position="121"/>
    </location>
</feature>
<dbReference type="Proteomes" id="UP000178017">
    <property type="component" value="Unassembled WGS sequence"/>
</dbReference>
<evidence type="ECO:0000256" key="10">
    <source>
        <dbReference type="ARBA" id="ARBA00022989"/>
    </source>
</evidence>
<dbReference type="GO" id="GO:0005886">
    <property type="term" value="C:plasma membrane"/>
    <property type="evidence" value="ECO:0007669"/>
    <property type="project" value="UniProtKB-SubCell"/>
</dbReference>
<dbReference type="CDD" id="cd06158">
    <property type="entry name" value="S2P-M50_like_1"/>
    <property type="match status" value="1"/>
</dbReference>
<sequence>MTPETFAGAILVLLFSIILHEVMHGLAALYFGDKTAQKMGRLTLNPLPHIDPIGSILLPGILLATSALTGAGGFLFGWAKPVPVNPLNFNNIRVGEAVVAIAGVAANLALAVLAAIFFHLFGSSLFFPHLANILSFAVSINLVLAFFNLLPIPPLDGSKLLATILPVHLEMKYRSLEKYGFLILLFILFTPLGNIVWGILRIFINFFHKLLGV</sequence>
<keyword evidence="4" id="KW-1003">Cell membrane</keyword>
<evidence type="ECO:0000256" key="6">
    <source>
        <dbReference type="ARBA" id="ARBA00022692"/>
    </source>
</evidence>
<evidence type="ECO:0000256" key="4">
    <source>
        <dbReference type="ARBA" id="ARBA00022475"/>
    </source>
</evidence>
<organism evidence="15 16">
    <name type="scientific">Candidatus Daviesbacteria bacterium RIFCSPLOWO2_01_FULL_40_24</name>
    <dbReference type="NCBI Taxonomy" id="1797787"/>
    <lineage>
        <taxon>Bacteria</taxon>
        <taxon>Candidatus Daviesiibacteriota</taxon>
    </lineage>
</organism>
<dbReference type="EMBL" id="MFDO01000016">
    <property type="protein sequence ID" value="OGE65569.1"/>
    <property type="molecule type" value="Genomic_DNA"/>
</dbReference>
<evidence type="ECO:0000256" key="13">
    <source>
        <dbReference type="SAM" id="Phobius"/>
    </source>
</evidence>
<evidence type="ECO:0000259" key="14">
    <source>
        <dbReference type="Pfam" id="PF02163"/>
    </source>
</evidence>
<feature type="transmembrane region" description="Helical" evidence="13">
    <location>
        <begin position="179"/>
        <end position="200"/>
    </location>
</feature>
<evidence type="ECO:0000256" key="3">
    <source>
        <dbReference type="ARBA" id="ARBA00007931"/>
    </source>
</evidence>
<reference evidence="15 16" key="1">
    <citation type="journal article" date="2016" name="Nat. Commun.">
        <title>Thousands of microbial genomes shed light on interconnected biogeochemical processes in an aquifer system.</title>
        <authorList>
            <person name="Anantharaman K."/>
            <person name="Brown C.T."/>
            <person name="Hug L.A."/>
            <person name="Sharon I."/>
            <person name="Castelle C.J."/>
            <person name="Probst A.J."/>
            <person name="Thomas B.C."/>
            <person name="Singh A."/>
            <person name="Wilkins M.J."/>
            <person name="Karaoz U."/>
            <person name="Brodie E.L."/>
            <person name="Williams K.H."/>
            <person name="Hubbard S.S."/>
            <person name="Banfield J.F."/>
        </authorList>
    </citation>
    <scope>NUCLEOTIDE SEQUENCE [LARGE SCALE GENOMIC DNA]</scope>
</reference>
<evidence type="ECO:0000313" key="16">
    <source>
        <dbReference type="Proteomes" id="UP000178017"/>
    </source>
</evidence>
<evidence type="ECO:0000256" key="9">
    <source>
        <dbReference type="ARBA" id="ARBA00022833"/>
    </source>
</evidence>
<gene>
    <name evidence="15" type="ORF">A3B49_02015</name>
</gene>
<protein>
    <recommendedName>
        <fullName evidence="14">Peptidase M50 domain-containing protein</fullName>
    </recommendedName>
</protein>
<name>A0A1F5MJS7_9BACT</name>
<dbReference type="AlphaFoldDB" id="A0A1F5MJS7"/>
<keyword evidence="10 13" id="KW-1133">Transmembrane helix</keyword>
<comment type="caution">
    <text evidence="15">The sequence shown here is derived from an EMBL/GenBank/DDBJ whole genome shotgun (WGS) entry which is preliminary data.</text>
</comment>
<keyword evidence="9" id="KW-0862">Zinc</keyword>
<evidence type="ECO:0000256" key="8">
    <source>
        <dbReference type="ARBA" id="ARBA00022801"/>
    </source>
</evidence>
<dbReference type="PANTHER" id="PTHR35864:SF1">
    <property type="entry name" value="ZINC METALLOPROTEASE YWHC-RELATED"/>
    <property type="match status" value="1"/>
</dbReference>
<dbReference type="GO" id="GO:0006508">
    <property type="term" value="P:proteolysis"/>
    <property type="evidence" value="ECO:0007669"/>
    <property type="project" value="UniProtKB-KW"/>
</dbReference>
<evidence type="ECO:0000256" key="5">
    <source>
        <dbReference type="ARBA" id="ARBA00022670"/>
    </source>
</evidence>
<dbReference type="PANTHER" id="PTHR35864">
    <property type="entry name" value="ZINC METALLOPROTEASE MJ0611-RELATED"/>
    <property type="match status" value="1"/>
</dbReference>
<evidence type="ECO:0000256" key="11">
    <source>
        <dbReference type="ARBA" id="ARBA00023049"/>
    </source>
</evidence>
<feature type="transmembrane region" description="Helical" evidence="13">
    <location>
        <begin position="53"/>
        <end position="78"/>
    </location>
</feature>